<dbReference type="EMBL" id="CATQJL010000316">
    <property type="protein sequence ID" value="CAJ0606874.1"/>
    <property type="molecule type" value="Genomic_DNA"/>
</dbReference>
<gene>
    <name evidence="2" type="ORF">CYNAS_LOCUS18857</name>
</gene>
<protein>
    <submittedName>
        <fullName evidence="2">Uncharacterized protein</fullName>
    </submittedName>
</protein>
<sequence length="245" mass="28875">MLFKMNPYRVERFIEGVHKRVMNEYIRIVNIPISMRKEFSLMLEDFVVIVGYDKDSERDYNPLSWPRPAGIGASTKCLQAKVTYKFWRYFTSMGKTELGEYNREHQTNIVVVQEKTLRMNDQNRLCLFLRNLIKEKYREKQKSPIDMKIEQWRIELVGVGVFDPVILARRLDFDYRNWNGLPFDVIIDYRIKKDSLAGKLPIGPLTLPGLEENREAESESYSEVVNRGVKRVNADSKSNPRKKKS</sequence>
<keyword evidence="3" id="KW-1185">Reference proteome</keyword>
<evidence type="ECO:0000313" key="2">
    <source>
        <dbReference type="EMBL" id="CAJ0606874.1"/>
    </source>
</evidence>
<feature type="region of interest" description="Disordered" evidence="1">
    <location>
        <begin position="216"/>
        <end position="245"/>
    </location>
</feature>
<proteinExistence type="predicted"/>
<accession>A0AA36MBK3</accession>
<dbReference type="AlphaFoldDB" id="A0AA36MBK3"/>
<dbReference type="Proteomes" id="UP001176961">
    <property type="component" value="Unassembled WGS sequence"/>
</dbReference>
<evidence type="ECO:0000313" key="3">
    <source>
        <dbReference type="Proteomes" id="UP001176961"/>
    </source>
</evidence>
<evidence type="ECO:0000256" key="1">
    <source>
        <dbReference type="SAM" id="MobiDB-lite"/>
    </source>
</evidence>
<organism evidence="2 3">
    <name type="scientific">Cylicocyclus nassatus</name>
    <name type="common">Nematode worm</name>
    <dbReference type="NCBI Taxonomy" id="53992"/>
    <lineage>
        <taxon>Eukaryota</taxon>
        <taxon>Metazoa</taxon>
        <taxon>Ecdysozoa</taxon>
        <taxon>Nematoda</taxon>
        <taxon>Chromadorea</taxon>
        <taxon>Rhabditida</taxon>
        <taxon>Rhabditina</taxon>
        <taxon>Rhabditomorpha</taxon>
        <taxon>Strongyloidea</taxon>
        <taxon>Strongylidae</taxon>
        <taxon>Cylicocyclus</taxon>
    </lineage>
</organism>
<name>A0AA36MBK3_CYLNA</name>
<comment type="caution">
    <text evidence="2">The sequence shown here is derived from an EMBL/GenBank/DDBJ whole genome shotgun (WGS) entry which is preliminary data.</text>
</comment>
<reference evidence="2" key="1">
    <citation type="submission" date="2023-07" db="EMBL/GenBank/DDBJ databases">
        <authorList>
            <consortium name="CYATHOMIX"/>
        </authorList>
    </citation>
    <scope>NUCLEOTIDE SEQUENCE</scope>
    <source>
        <strain evidence="2">N/A</strain>
    </source>
</reference>